<accession>A0ABR1Q5D4</accession>
<feature type="region of interest" description="Disordered" evidence="1">
    <location>
        <begin position="1"/>
        <end position="32"/>
    </location>
</feature>
<comment type="caution">
    <text evidence="2">The sequence shown here is derived from an EMBL/GenBank/DDBJ whole genome shotgun (WGS) entry which is preliminary data.</text>
</comment>
<protein>
    <recommendedName>
        <fullName evidence="4">Knr4/Smi1-like domain-containing protein</fullName>
    </recommendedName>
</protein>
<evidence type="ECO:0000313" key="3">
    <source>
        <dbReference type="Proteomes" id="UP001391051"/>
    </source>
</evidence>
<dbReference type="Proteomes" id="UP001391051">
    <property type="component" value="Unassembled WGS sequence"/>
</dbReference>
<organism evidence="2 3">
    <name type="scientific">Apiospora aurea</name>
    <dbReference type="NCBI Taxonomy" id="335848"/>
    <lineage>
        <taxon>Eukaryota</taxon>
        <taxon>Fungi</taxon>
        <taxon>Dikarya</taxon>
        <taxon>Ascomycota</taxon>
        <taxon>Pezizomycotina</taxon>
        <taxon>Sordariomycetes</taxon>
        <taxon>Xylariomycetidae</taxon>
        <taxon>Amphisphaeriales</taxon>
        <taxon>Apiosporaceae</taxon>
        <taxon>Apiospora</taxon>
    </lineage>
</organism>
<proteinExistence type="predicted"/>
<dbReference type="RefSeq" id="XP_066697230.1">
    <property type="nucleotide sequence ID" value="XM_066844832.1"/>
</dbReference>
<keyword evidence="3" id="KW-1185">Reference proteome</keyword>
<name>A0ABR1Q5D4_9PEZI</name>
<feature type="region of interest" description="Disordered" evidence="1">
    <location>
        <begin position="232"/>
        <end position="269"/>
    </location>
</feature>
<reference evidence="2 3" key="1">
    <citation type="submission" date="2023-01" db="EMBL/GenBank/DDBJ databases">
        <title>Analysis of 21 Apiospora genomes using comparative genomics revels a genus with tremendous synthesis potential of carbohydrate active enzymes and secondary metabolites.</title>
        <authorList>
            <person name="Sorensen T."/>
        </authorList>
    </citation>
    <scope>NUCLEOTIDE SEQUENCE [LARGE SCALE GENOMIC DNA]</scope>
    <source>
        <strain evidence="2 3">CBS 24483</strain>
    </source>
</reference>
<evidence type="ECO:0000313" key="2">
    <source>
        <dbReference type="EMBL" id="KAK7947724.1"/>
    </source>
</evidence>
<evidence type="ECO:0000256" key="1">
    <source>
        <dbReference type="SAM" id="MobiDB-lite"/>
    </source>
</evidence>
<feature type="compositionally biased region" description="Acidic residues" evidence="1">
    <location>
        <begin position="235"/>
        <end position="263"/>
    </location>
</feature>
<feature type="compositionally biased region" description="Basic and acidic residues" evidence="1">
    <location>
        <begin position="22"/>
        <end position="32"/>
    </location>
</feature>
<dbReference type="EMBL" id="JAQQWE010000006">
    <property type="protein sequence ID" value="KAK7947724.1"/>
    <property type="molecule type" value="Genomic_DNA"/>
</dbReference>
<evidence type="ECO:0008006" key="4">
    <source>
        <dbReference type="Google" id="ProtNLM"/>
    </source>
</evidence>
<gene>
    <name evidence="2" type="ORF">PG986_008610</name>
</gene>
<dbReference type="GeneID" id="92077894"/>
<sequence length="269" mass="31116">MASPQHPSLPARPRAAASDEQEAGRPDTKEAYSHDATVAAITSIPCPTHPPGGWEGFDRDNLKTLQENGKYNNGLTDRVLDLMRQIPYFDSVGPELMFMTHPADHREHFCDPKLKPPETDDEKKLAEKYKAVSVETYEDHLPPHLMVLTTGHPWRCYTILIDTELGAVRFWDRYDGQEFPTEVPGDLGYEEDRYDIDQDGPDGWRAAPIYRISTFFDLWRKEFLDWNKELMYRSDEEEEEEEEEEGSENEDKDEQEAQGETFDDDRAKL</sequence>